<organism evidence="1">
    <name type="scientific">marine sediment metagenome</name>
    <dbReference type="NCBI Taxonomy" id="412755"/>
    <lineage>
        <taxon>unclassified sequences</taxon>
        <taxon>metagenomes</taxon>
        <taxon>ecological metagenomes</taxon>
    </lineage>
</organism>
<evidence type="ECO:0000313" key="1">
    <source>
        <dbReference type="EMBL" id="KKN42501.1"/>
    </source>
</evidence>
<dbReference type="NCBIfam" id="NF033394">
    <property type="entry name" value="capsid_maj_Podo"/>
    <property type="match status" value="1"/>
</dbReference>
<proteinExistence type="predicted"/>
<protein>
    <recommendedName>
        <fullName evidence="2">Phage major capsid protein</fullName>
    </recommendedName>
</protein>
<reference evidence="1" key="1">
    <citation type="journal article" date="2015" name="Nature">
        <title>Complex archaea that bridge the gap between prokaryotes and eukaryotes.</title>
        <authorList>
            <person name="Spang A."/>
            <person name="Saw J.H."/>
            <person name="Jorgensen S.L."/>
            <person name="Zaremba-Niedzwiedzka K."/>
            <person name="Martijn J."/>
            <person name="Lind A.E."/>
            <person name="van Eijk R."/>
            <person name="Schleper C."/>
            <person name="Guy L."/>
            <person name="Ettema T.J."/>
        </authorList>
    </citation>
    <scope>NUCLEOTIDE SEQUENCE</scope>
</reference>
<sequence>MPPTLTETLNTMYTTTWYLRRNKIMDQVFLATPFWYLLSKKGKRTTQTGGRSIEIPLQYAKNETVTFIGKGGTVTLSATDPLTVVHWNWKYLTGHIIRYFTEMQKNRGKAQLIKKVNADIDNLQSSLIDKLETSLFSDGTGDAGMAIDGVGNIIAEAPSTGVVGDLNRATYSWWRNNFKSMSGEAASIYLRKRMNTMFNDCGKYGEGVTRFPDIVVCAQDVHEMYESEALEISRIQLGDRKLADLGFGDIAYKGRPITWSPSCTAGSMYFLNTNVMEWVADPIENFTLGEWLPIVNQPRDVVAHTMTVGNLVTGNCRRLGVIFNIAE</sequence>
<dbReference type="EMBL" id="LAZR01001576">
    <property type="protein sequence ID" value="KKN42501.1"/>
    <property type="molecule type" value="Genomic_DNA"/>
</dbReference>
<comment type="caution">
    <text evidence="1">The sequence shown here is derived from an EMBL/GenBank/DDBJ whole genome shotgun (WGS) entry which is preliminary data.</text>
</comment>
<dbReference type="InterPro" id="IPR049718">
    <property type="entry name" value="AKO59007-like"/>
</dbReference>
<gene>
    <name evidence="1" type="ORF">LCGC14_0712620</name>
</gene>
<dbReference type="AlphaFoldDB" id="A0A0F9T0B1"/>
<accession>A0A0F9T0B1</accession>
<name>A0A0F9T0B1_9ZZZZ</name>
<evidence type="ECO:0008006" key="2">
    <source>
        <dbReference type="Google" id="ProtNLM"/>
    </source>
</evidence>